<dbReference type="InterPro" id="IPR002509">
    <property type="entry name" value="NODB_dom"/>
</dbReference>
<dbReference type="PANTHER" id="PTHR47561">
    <property type="entry name" value="POLYSACCHARIDE DEACETYLASE FAMILY PROTEIN (AFU_ORTHOLOGUE AFUA_6G05030)"/>
    <property type="match status" value="1"/>
</dbReference>
<dbReference type="InterPro" id="IPR022560">
    <property type="entry name" value="DUF3473"/>
</dbReference>
<proteinExistence type="inferred from homology"/>
<evidence type="ECO:0000259" key="6">
    <source>
        <dbReference type="PROSITE" id="PS51677"/>
    </source>
</evidence>
<comment type="caution">
    <text evidence="7">The sequence shown here is derived from an EMBL/GenBank/DDBJ whole genome shotgun (WGS) entry which is preliminary data.</text>
</comment>
<dbReference type="PANTHER" id="PTHR47561:SF1">
    <property type="entry name" value="POLYSACCHARIDE DEACETYLASE FAMILY PROTEIN (AFU_ORTHOLOGUE AFUA_6G05030)"/>
    <property type="match status" value="1"/>
</dbReference>
<evidence type="ECO:0000313" key="7">
    <source>
        <dbReference type="EMBL" id="TCP32916.1"/>
    </source>
</evidence>
<sequence>MLTELERAQSPGEDTVPRAAPQADAAGPRTAAMADRHAMTVDVEDYFQVSAMEPRIDRADWGRFECRVERNVDTLLALFDDHGVDATFFTLGWIAERYPAMMRRIADAGHEIASHGCHHHRVSSFSQAAFRHDVQRAKAVLEDVTGQAVRGYRAPSFSIDERTPWAHETLAETGHVYSSSVHPIAHDHYGMPDAPRGPYRPIAGSDFLEVPVTTVELAGRRLPCGGGGWFRLLPYAYSAWGLRRATGRDGLAAVFYFHPWEIDPGQPRVDGLSLKTRVRHYTNLGRMQPRLARLLTAFDWTRMDRLFCPAPGGEPAAAPPTPATATAGP</sequence>
<accession>A0A4V2SNY6</accession>
<dbReference type="GO" id="GO:0016810">
    <property type="term" value="F:hydrolase activity, acting on carbon-nitrogen (but not peptide) bonds"/>
    <property type="evidence" value="ECO:0007669"/>
    <property type="project" value="InterPro"/>
</dbReference>
<dbReference type="EMBL" id="SLXO01000008">
    <property type="protein sequence ID" value="TCP32916.1"/>
    <property type="molecule type" value="Genomic_DNA"/>
</dbReference>
<dbReference type="GO" id="GO:0005975">
    <property type="term" value="P:carbohydrate metabolic process"/>
    <property type="evidence" value="ECO:0007669"/>
    <property type="project" value="InterPro"/>
</dbReference>
<evidence type="ECO:0000256" key="5">
    <source>
        <dbReference type="SAM" id="MobiDB-lite"/>
    </source>
</evidence>
<comment type="similarity">
    <text evidence="2">Belongs to the polysaccharide deacetylase family.</text>
</comment>
<dbReference type="InterPro" id="IPR011330">
    <property type="entry name" value="Glyco_hydro/deAcase_b/a-brl"/>
</dbReference>
<dbReference type="Proteomes" id="UP000295399">
    <property type="component" value="Unassembled WGS sequence"/>
</dbReference>
<dbReference type="InterPro" id="IPR045235">
    <property type="entry name" value="PuuE_HpPgdA-like"/>
</dbReference>
<evidence type="ECO:0000256" key="2">
    <source>
        <dbReference type="ARBA" id="ARBA00010973"/>
    </source>
</evidence>
<dbReference type="InterPro" id="IPR014344">
    <property type="entry name" value="XrtA_polysacc_deacetyl"/>
</dbReference>
<dbReference type="NCBIfam" id="TIGR03006">
    <property type="entry name" value="pepcterm_polyde"/>
    <property type="match status" value="1"/>
</dbReference>
<dbReference type="SUPFAM" id="SSF88713">
    <property type="entry name" value="Glycoside hydrolase/deacetylase"/>
    <property type="match status" value="1"/>
</dbReference>
<feature type="region of interest" description="Disordered" evidence="5">
    <location>
        <begin position="1"/>
        <end position="33"/>
    </location>
</feature>
<protein>
    <recommendedName>
        <fullName evidence="3">Chitooligosaccharide deacetylase</fullName>
    </recommendedName>
    <alternativeName>
        <fullName evidence="4">Nodulation protein B</fullName>
    </alternativeName>
</protein>
<dbReference type="AlphaFoldDB" id="A0A4V2SNY6"/>
<evidence type="ECO:0000256" key="3">
    <source>
        <dbReference type="ARBA" id="ARBA00020071"/>
    </source>
</evidence>
<evidence type="ECO:0000256" key="1">
    <source>
        <dbReference type="ARBA" id="ARBA00003236"/>
    </source>
</evidence>
<organism evidence="7 8">
    <name type="scientific">Rhodothalassium salexigens DSM 2132</name>
    <dbReference type="NCBI Taxonomy" id="1188247"/>
    <lineage>
        <taxon>Bacteria</taxon>
        <taxon>Pseudomonadati</taxon>
        <taxon>Pseudomonadota</taxon>
        <taxon>Alphaproteobacteria</taxon>
        <taxon>Rhodothalassiales</taxon>
        <taxon>Rhodothalassiaceae</taxon>
        <taxon>Rhodothalassium</taxon>
    </lineage>
</organism>
<comment type="function">
    <text evidence="1">Is involved in generating a small heat-stable compound (Nod), an acylated oligomer of N-acetylglucosamine, that stimulates mitosis in various plant protoplasts.</text>
</comment>
<dbReference type="Gene3D" id="3.20.20.370">
    <property type="entry name" value="Glycoside hydrolase/deacetylase"/>
    <property type="match status" value="1"/>
</dbReference>
<evidence type="ECO:0000256" key="4">
    <source>
        <dbReference type="ARBA" id="ARBA00032976"/>
    </source>
</evidence>
<keyword evidence="8" id="KW-1185">Reference proteome</keyword>
<name>A0A4V2SNY6_RHOSA</name>
<feature type="domain" description="NodB homology" evidence="6">
    <location>
        <begin position="58"/>
        <end position="329"/>
    </location>
</feature>
<dbReference type="CDD" id="cd10941">
    <property type="entry name" value="CE4_PuuE_HpPgdA_like_2"/>
    <property type="match status" value="1"/>
</dbReference>
<dbReference type="Pfam" id="PF01522">
    <property type="entry name" value="Polysacc_deac_1"/>
    <property type="match status" value="1"/>
</dbReference>
<evidence type="ECO:0000313" key="8">
    <source>
        <dbReference type="Proteomes" id="UP000295399"/>
    </source>
</evidence>
<dbReference type="Pfam" id="PF11959">
    <property type="entry name" value="DUF3473"/>
    <property type="match status" value="1"/>
</dbReference>
<gene>
    <name evidence="7" type="ORF">EV659_10815</name>
</gene>
<dbReference type="InParanoid" id="A0A4V2SNY6"/>
<reference evidence="7 8" key="1">
    <citation type="submission" date="2019-03" db="EMBL/GenBank/DDBJ databases">
        <title>Genomic Encyclopedia of Type Strains, Phase IV (KMG-IV): sequencing the most valuable type-strain genomes for metagenomic binning, comparative biology and taxonomic classification.</title>
        <authorList>
            <person name="Goeker M."/>
        </authorList>
    </citation>
    <scope>NUCLEOTIDE SEQUENCE [LARGE SCALE GENOMIC DNA]</scope>
    <source>
        <strain evidence="7 8">DSM 2132</strain>
    </source>
</reference>
<dbReference type="PROSITE" id="PS51677">
    <property type="entry name" value="NODB"/>
    <property type="match status" value="1"/>
</dbReference>